<protein>
    <submittedName>
        <fullName evidence="1">Molybdate transport system substrate-binding protein</fullName>
    </submittedName>
</protein>
<gene>
    <name evidence="1" type="ORF">SAMN04488075_2231</name>
</gene>
<dbReference type="Pfam" id="PF13531">
    <property type="entry name" value="SBP_bac_11"/>
    <property type="match status" value="1"/>
</dbReference>
<reference evidence="2" key="1">
    <citation type="submission" date="2016-10" db="EMBL/GenBank/DDBJ databases">
        <authorList>
            <person name="Varghese N."/>
            <person name="Submissions S."/>
        </authorList>
    </citation>
    <scope>NUCLEOTIDE SEQUENCE [LARGE SCALE GENOMIC DNA]</scope>
    <source>
        <strain evidence="2">DSM 11593</strain>
    </source>
</reference>
<evidence type="ECO:0000313" key="1">
    <source>
        <dbReference type="EMBL" id="SEI00448.1"/>
    </source>
</evidence>
<dbReference type="PANTHER" id="PTHR30632">
    <property type="entry name" value="MOLYBDATE-BINDING PERIPLASMIC PROTEIN"/>
    <property type="match status" value="1"/>
</dbReference>
<keyword evidence="2" id="KW-1185">Reference proteome</keyword>
<evidence type="ECO:0000313" key="2">
    <source>
        <dbReference type="Proteomes" id="UP000199125"/>
    </source>
</evidence>
<proteinExistence type="predicted"/>
<name>A0A1H6MPG4_9RHOB</name>
<sequence length="243" mass="25492">MPKITFAVAGSLAGALTGFAHGFAVRTRDSVDIHHGPAGLLTKAIQEGLPVDVFVSASPEGPQALHRSGLFGPHRIIARNRMVLAARPGLDAPAGDALALLADPRWRIGMSTPRADPGGDYAAAFLDRLVATDPGRWRDLRDRCTGLYGAVLPVPDGPPRSPALAALSKGRADMLIVYATTADRIAKALPGTRILPLPLELAPLTEICACVRCGPNAPARRLLDELQGPEVAALLHSHGFLAP</sequence>
<accession>A0A1H6MPG4</accession>
<dbReference type="PANTHER" id="PTHR30632:SF0">
    <property type="entry name" value="SULFATE-BINDING PROTEIN"/>
    <property type="match status" value="1"/>
</dbReference>
<dbReference type="InterPro" id="IPR050682">
    <property type="entry name" value="ModA/WtpA"/>
</dbReference>
<dbReference type="SUPFAM" id="SSF53850">
    <property type="entry name" value="Periplasmic binding protein-like II"/>
    <property type="match status" value="1"/>
</dbReference>
<dbReference type="EMBL" id="FNXG01000003">
    <property type="protein sequence ID" value="SEI00448.1"/>
    <property type="molecule type" value="Genomic_DNA"/>
</dbReference>
<dbReference type="RefSeq" id="WP_177172546.1">
    <property type="nucleotide sequence ID" value="NZ_FNXG01000003.1"/>
</dbReference>
<organism evidence="1 2">
    <name type="scientific">Paracoccus alkenifer</name>
    <dbReference type="NCBI Taxonomy" id="65735"/>
    <lineage>
        <taxon>Bacteria</taxon>
        <taxon>Pseudomonadati</taxon>
        <taxon>Pseudomonadota</taxon>
        <taxon>Alphaproteobacteria</taxon>
        <taxon>Rhodobacterales</taxon>
        <taxon>Paracoccaceae</taxon>
        <taxon>Paracoccus</taxon>
    </lineage>
</organism>
<dbReference type="GO" id="GO:0030973">
    <property type="term" value="F:molybdate ion binding"/>
    <property type="evidence" value="ECO:0007669"/>
    <property type="project" value="TreeGrafter"/>
</dbReference>
<dbReference type="Gene3D" id="3.40.190.10">
    <property type="entry name" value="Periplasmic binding protein-like II"/>
    <property type="match status" value="2"/>
</dbReference>
<dbReference type="Proteomes" id="UP000199125">
    <property type="component" value="Unassembled WGS sequence"/>
</dbReference>
<dbReference type="GO" id="GO:0015689">
    <property type="term" value="P:molybdate ion transport"/>
    <property type="evidence" value="ECO:0007669"/>
    <property type="project" value="TreeGrafter"/>
</dbReference>
<dbReference type="AlphaFoldDB" id="A0A1H6MPG4"/>
<dbReference type="STRING" id="65735.SAMN04488075_2231"/>